<proteinExistence type="predicted"/>
<evidence type="ECO:0000313" key="1">
    <source>
        <dbReference type="EMBL" id="KAG5592297.1"/>
    </source>
</evidence>
<keyword evidence="2" id="KW-1185">Reference proteome</keyword>
<sequence length="74" mass="8786">METNGFILSHCYREVNKVVDLLASLSYDNPNNMVYDAFGELPTRVKGLMNMDRWEMTNFRTMKKKRNDLIWEPP</sequence>
<name>A0A9J5XVS2_SOLCO</name>
<dbReference type="OrthoDB" id="1211021at2759"/>
<dbReference type="EMBL" id="JACXVP010000008">
    <property type="protein sequence ID" value="KAG5592297.1"/>
    <property type="molecule type" value="Genomic_DNA"/>
</dbReference>
<protein>
    <submittedName>
        <fullName evidence="1">Uncharacterized protein</fullName>
    </submittedName>
</protein>
<gene>
    <name evidence="1" type="ORF">H5410_042811</name>
</gene>
<evidence type="ECO:0000313" key="2">
    <source>
        <dbReference type="Proteomes" id="UP000824120"/>
    </source>
</evidence>
<accession>A0A9J5XVS2</accession>
<organism evidence="1 2">
    <name type="scientific">Solanum commersonii</name>
    <name type="common">Commerson's wild potato</name>
    <name type="synonym">Commerson's nightshade</name>
    <dbReference type="NCBI Taxonomy" id="4109"/>
    <lineage>
        <taxon>Eukaryota</taxon>
        <taxon>Viridiplantae</taxon>
        <taxon>Streptophyta</taxon>
        <taxon>Embryophyta</taxon>
        <taxon>Tracheophyta</taxon>
        <taxon>Spermatophyta</taxon>
        <taxon>Magnoliopsida</taxon>
        <taxon>eudicotyledons</taxon>
        <taxon>Gunneridae</taxon>
        <taxon>Pentapetalae</taxon>
        <taxon>asterids</taxon>
        <taxon>lamiids</taxon>
        <taxon>Solanales</taxon>
        <taxon>Solanaceae</taxon>
        <taxon>Solanoideae</taxon>
        <taxon>Solaneae</taxon>
        <taxon>Solanum</taxon>
    </lineage>
</organism>
<comment type="caution">
    <text evidence="1">The sequence shown here is derived from an EMBL/GenBank/DDBJ whole genome shotgun (WGS) entry which is preliminary data.</text>
</comment>
<dbReference type="AlphaFoldDB" id="A0A9J5XVS2"/>
<reference evidence="1 2" key="1">
    <citation type="submission" date="2020-09" db="EMBL/GenBank/DDBJ databases">
        <title>De no assembly of potato wild relative species, Solanum commersonii.</title>
        <authorList>
            <person name="Cho K."/>
        </authorList>
    </citation>
    <scope>NUCLEOTIDE SEQUENCE [LARGE SCALE GENOMIC DNA]</scope>
    <source>
        <strain evidence="1">LZ3.2</strain>
        <tissue evidence="1">Leaf</tissue>
    </source>
</reference>
<dbReference type="Proteomes" id="UP000824120">
    <property type="component" value="Chromosome 8"/>
</dbReference>